<evidence type="ECO:0000313" key="2">
    <source>
        <dbReference type="EMBL" id="CAA9352543.1"/>
    </source>
</evidence>
<dbReference type="EMBL" id="CADCTX010000817">
    <property type="protein sequence ID" value="CAA9352543.1"/>
    <property type="molecule type" value="Genomic_DNA"/>
</dbReference>
<feature type="compositionally biased region" description="Basic and acidic residues" evidence="1">
    <location>
        <begin position="16"/>
        <end position="39"/>
    </location>
</feature>
<feature type="compositionally biased region" description="Low complexity" evidence="1">
    <location>
        <begin position="65"/>
        <end position="93"/>
    </location>
</feature>
<accession>A0A6J4M8Z4</accession>
<dbReference type="AlphaFoldDB" id="A0A6J4M8Z4"/>
<evidence type="ECO:0000256" key="1">
    <source>
        <dbReference type="SAM" id="MobiDB-lite"/>
    </source>
</evidence>
<feature type="non-terminal residue" evidence="2">
    <location>
        <position position="1"/>
    </location>
</feature>
<organism evidence="2">
    <name type="scientific">uncultured Gemmatimonadaceae bacterium</name>
    <dbReference type="NCBI Taxonomy" id="246130"/>
    <lineage>
        <taxon>Bacteria</taxon>
        <taxon>Pseudomonadati</taxon>
        <taxon>Gemmatimonadota</taxon>
        <taxon>Gemmatimonadia</taxon>
        <taxon>Gemmatimonadales</taxon>
        <taxon>Gemmatimonadaceae</taxon>
        <taxon>environmental samples</taxon>
    </lineage>
</organism>
<feature type="region of interest" description="Disordered" evidence="1">
    <location>
        <begin position="1"/>
        <end position="93"/>
    </location>
</feature>
<gene>
    <name evidence="2" type="ORF">AVDCRST_MAG40-2977</name>
</gene>
<name>A0A6J4M8Z4_9BACT</name>
<reference evidence="2" key="1">
    <citation type="submission" date="2020-02" db="EMBL/GenBank/DDBJ databases">
        <authorList>
            <person name="Meier V. D."/>
        </authorList>
    </citation>
    <scope>NUCLEOTIDE SEQUENCE</scope>
    <source>
        <strain evidence="2">AVDCRST_MAG40</strain>
    </source>
</reference>
<protein>
    <submittedName>
        <fullName evidence="2">Uncharacterized protein</fullName>
    </submittedName>
</protein>
<proteinExistence type="predicted"/>
<feature type="non-terminal residue" evidence="2">
    <location>
        <position position="93"/>
    </location>
</feature>
<sequence>ERLPVLRGIPRRRPPRERGQRDCREHDGRLVHPGRRDLLQGRLPRPRPPRAEQPGDHGAVQRGVPRQPLRPGGRAARPRRAPGALRVPRAPRL</sequence>